<reference evidence="2" key="1">
    <citation type="submission" date="2009-03" db="EMBL/GenBank/DDBJ databases">
        <title>Complete genome sequence of Edwardsiella ictaluri 93-146.</title>
        <authorList>
            <person name="Williams M.L."/>
            <person name="Gillaspy A.F."/>
            <person name="Dyer D.W."/>
            <person name="Thune R.L."/>
            <person name="Waldbieser G.C."/>
            <person name="Schuster S.C."/>
            <person name="Gipson J."/>
            <person name="Zaitshik J."/>
            <person name="Landry C."/>
            <person name="Lawrence M.L."/>
        </authorList>
    </citation>
    <scope>NUCLEOTIDE SEQUENCE [LARGE SCALE GENOMIC DNA]</scope>
    <source>
        <strain evidence="2">93-146</strain>
    </source>
</reference>
<dbReference type="KEGG" id="eic:NT01EI_2214"/>
<reference evidence="1 2" key="2">
    <citation type="journal article" date="2012" name="J. Bacteriol.">
        <title>Genome Sequence of Edwardsiella ictaluri 93-146, a Strain Associated with a Natural Channel Catfish Outbreak of Enteric Septicemia of Catfish.</title>
        <authorList>
            <person name="Williams M.L."/>
            <person name="Gillaspy A.F."/>
            <person name="Dyer D.W."/>
            <person name="Thune R.L."/>
            <person name="Waldbieser G.C."/>
            <person name="Schuster S.C."/>
            <person name="Gipson J."/>
            <person name="Zaitshik J."/>
            <person name="Landry C."/>
            <person name="Banes M.M."/>
            <person name="Lawrence M.L."/>
        </authorList>
    </citation>
    <scope>NUCLEOTIDE SEQUENCE [LARGE SCALE GENOMIC DNA]</scope>
    <source>
        <strain evidence="1 2">93-146</strain>
    </source>
</reference>
<evidence type="ECO:0000313" key="1">
    <source>
        <dbReference type="EMBL" id="ACR69388.1"/>
    </source>
</evidence>
<dbReference type="Proteomes" id="UP000001485">
    <property type="component" value="Chromosome"/>
</dbReference>
<proteinExistence type="predicted"/>
<evidence type="ECO:0000313" key="2">
    <source>
        <dbReference type="Proteomes" id="UP000001485"/>
    </source>
</evidence>
<dbReference type="AlphaFoldDB" id="C5BFW1"/>
<protein>
    <submittedName>
        <fullName evidence="1">Uncharacterized protein</fullName>
    </submittedName>
</protein>
<accession>C5BFW1</accession>
<dbReference type="HOGENOM" id="CLU_3152228_0_0_6"/>
<organism evidence="1 2">
    <name type="scientific">Edwardsiella ictaluri (strain 93-146)</name>
    <dbReference type="NCBI Taxonomy" id="634503"/>
    <lineage>
        <taxon>Bacteria</taxon>
        <taxon>Pseudomonadati</taxon>
        <taxon>Pseudomonadota</taxon>
        <taxon>Gammaproteobacteria</taxon>
        <taxon>Enterobacterales</taxon>
        <taxon>Hafniaceae</taxon>
        <taxon>Edwardsiella</taxon>
    </lineage>
</organism>
<dbReference type="EMBL" id="CP001600">
    <property type="protein sequence ID" value="ACR69388.1"/>
    <property type="molecule type" value="Genomic_DNA"/>
</dbReference>
<name>C5BFW1_EDWI9</name>
<sequence length="48" mass="5418">MVLILKCQCTVKNEATSSCEAQHIALLLIFGLNWNLKAGSRFIHTIMR</sequence>
<gene>
    <name evidence="1" type="ordered locus">NT01EI_2214</name>
</gene>